<evidence type="ECO:0008006" key="3">
    <source>
        <dbReference type="Google" id="ProtNLM"/>
    </source>
</evidence>
<name>A0ABY7G7K4_MYAAR</name>
<reference evidence="1" key="1">
    <citation type="submission" date="2022-11" db="EMBL/GenBank/DDBJ databases">
        <title>Centuries of genome instability and evolution in soft-shell clam transmissible cancer (bioRxiv).</title>
        <authorList>
            <person name="Hart S.F.M."/>
            <person name="Yonemitsu M.A."/>
            <person name="Giersch R.M."/>
            <person name="Beal B.F."/>
            <person name="Arriagada G."/>
            <person name="Davis B.W."/>
            <person name="Ostrander E.A."/>
            <person name="Goff S.P."/>
            <person name="Metzger M.J."/>
        </authorList>
    </citation>
    <scope>NUCLEOTIDE SEQUENCE</scope>
    <source>
        <strain evidence="1">MELC-2E11</strain>
        <tissue evidence="1">Siphon/mantle</tissue>
    </source>
</reference>
<evidence type="ECO:0000313" key="2">
    <source>
        <dbReference type="Proteomes" id="UP001164746"/>
    </source>
</evidence>
<proteinExistence type="predicted"/>
<evidence type="ECO:0000313" key="1">
    <source>
        <dbReference type="EMBL" id="WAR30397.1"/>
    </source>
</evidence>
<sequence length="279" mass="31634">MICNSNVYTLTVPHVSCFGNVITLAVSTVRYMSNLYTVTAITESVYEVVYLANEYQVEHLKTVCEQVLLKEMSKWEDPTTPDCCMEVYRHLVIAETLQLEELQARCIGIASEGTQADREAAAKVHAISEKSEKIIDKKAIRNLEINTSDLKDLMKGIGGDNFETVKNFILEKNNTKPQNKAQNEIGFAHVLTSQFGQSNPFPFPFKSSPPPSKPWAENIRNLRLLYQYAPASKDLKRVAIKAVRKDKGAKVLNTSFKEEFDLLPEKIKHDIRGREVMEY</sequence>
<keyword evidence="2" id="KW-1185">Reference proteome</keyword>
<accession>A0ABY7G7K4</accession>
<organism evidence="1 2">
    <name type="scientific">Mya arenaria</name>
    <name type="common">Soft-shell clam</name>
    <dbReference type="NCBI Taxonomy" id="6604"/>
    <lineage>
        <taxon>Eukaryota</taxon>
        <taxon>Metazoa</taxon>
        <taxon>Spiralia</taxon>
        <taxon>Lophotrochozoa</taxon>
        <taxon>Mollusca</taxon>
        <taxon>Bivalvia</taxon>
        <taxon>Autobranchia</taxon>
        <taxon>Heteroconchia</taxon>
        <taxon>Euheterodonta</taxon>
        <taxon>Imparidentia</taxon>
        <taxon>Neoheterodontei</taxon>
        <taxon>Myida</taxon>
        <taxon>Myoidea</taxon>
        <taxon>Myidae</taxon>
        <taxon>Mya</taxon>
    </lineage>
</organism>
<protein>
    <recommendedName>
        <fullName evidence="3">BTB domain-containing protein</fullName>
    </recommendedName>
</protein>
<dbReference type="Proteomes" id="UP001164746">
    <property type="component" value="Chromosome 17"/>
</dbReference>
<dbReference type="Gene3D" id="3.30.710.10">
    <property type="entry name" value="Potassium Channel Kv1.1, Chain A"/>
    <property type="match status" value="1"/>
</dbReference>
<dbReference type="EMBL" id="CP111028">
    <property type="protein sequence ID" value="WAR30397.1"/>
    <property type="molecule type" value="Genomic_DNA"/>
</dbReference>
<dbReference type="InterPro" id="IPR011333">
    <property type="entry name" value="SKP1/BTB/POZ_sf"/>
</dbReference>
<gene>
    <name evidence="1" type="ORF">MAR_032939</name>
</gene>